<evidence type="ECO:0000259" key="3">
    <source>
        <dbReference type="Pfam" id="PF16899"/>
    </source>
</evidence>
<feature type="compositionally biased region" description="Polar residues" evidence="2">
    <location>
        <begin position="56"/>
        <end position="65"/>
    </location>
</feature>
<feature type="compositionally biased region" description="Low complexity" evidence="2">
    <location>
        <begin position="34"/>
        <end position="46"/>
    </location>
</feature>
<dbReference type="SUPFAM" id="SSF47954">
    <property type="entry name" value="Cyclin-like"/>
    <property type="match status" value="2"/>
</dbReference>
<organism evidence="4 5">
    <name type="scientific">Massariosphaeria phaeospora</name>
    <dbReference type="NCBI Taxonomy" id="100035"/>
    <lineage>
        <taxon>Eukaryota</taxon>
        <taxon>Fungi</taxon>
        <taxon>Dikarya</taxon>
        <taxon>Ascomycota</taxon>
        <taxon>Pezizomycotina</taxon>
        <taxon>Dothideomycetes</taxon>
        <taxon>Pleosporomycetidae</taxon>
        <taxon>Pleosporales</taxon>
        <taxon>Pleosporales incertae sedis</taxon>
        <taxon>Massariosphaeria</taxon>
    </lineage>
</organism>
<proteinExistence type="predicted"/>
<keyword evidence="1" id="KW-0195">Cyclin</keyword>
<evidence type="ECO:0000256" key="2">
    <source>
        <dbReference type="SAM" id="MobiDB-lite"/>
    </source>
</evidence>
<feature type="region of interest" description="Disordered" evidence="2">
    <location>
        <begin position="24"/>
        <end position="82"/>
    </location>
</feature>
<name>A0A7C8I3M9_9PLEO</name>
<keyword evidence="5" id="KW-1185">Reference proteome</keyword>
<evidence type="ECO:0000313" key="5">
    <source>
        <dbReference type="Proteomes" id="UP000481861"/>
    </source>
</evidence>
<dbReference type="OrthoDB" id="340962at2759"/>
<comment type="caution">
    <text evidence="4">The sequence shown here is derived from an EMBL/GenBank/DDBJ whole genome shotgun (WGS) entry which is preliminary data.</text>
</comment>
<evidence type="ECO:0000256" key="1">
    <source>
        <dbReference type="ARBA" id="ARBA00023127"/>
    </source>
</evidence>
<feature type="domain" description="Cyclin C-terminal" evidence="3">
    <location>
        <begin position="197"/>
        <end position="328"/>
    </location>
</feature>
<dbReference type="InterPro" id="IPR031658">
    <property type="entry name" value="Cyclin_C_2"/>
</dbReference>
<dbReference type="GO" id="GO:0016538">
    <property type="term" value="F:cyclin-dependent protein serine/threonine kinase regulator activity"/>
    <property type="evidence" value="ECO:0007669"/>
    <property type="project" value="InterPro"/>
</dbReference>
<dbReference type="InterPro" id="IPR043198">
    <property type="entry name" value="Cyclin/Ssn8"/>
</dbReference>
<sequence length="422" mass="46617">MKLTEDDSYRTSTQYKHWSFTPAQLASQRRKTNARASARVRANVARQRAERAQLPDNANANASASETDRTGSGVDTGANTPVSADHEVDCLTQDEEMRLVDTFCERALELGKFCKFPTEVTATGIQFLRRFYLFNSPMTYEGQNISRTAMFIANKTEGNHTSVETYAARFPKVTAEQVLAPEYLLVQALRFNFEIRHPFRGLKGGHMELLEMARGHFAPLPADERTSAGVQREMQHLPLKPGGPPTQLAVPALEKRVADAYAFASNVLKTAALLTDAYFLYTPPQIWLSAHLLADEPLTLFYLSAKLPPTHPAHAKTVTTLAACAALLAAHRSFTSDTTSADAKAARNKADAALIKKLRSCRDPDKLDLVKLNQAQKRDAVEGSGALEGGKAKRRKIQREAYEKEADEFWGPELAKNGGRPV</sequence>
<dbReference type="CDD" id="cd20524">
    <property type="entry name" value="CYCLIN_CCNH_rpt1"/>
    <property type="match status" value="1"/>
</dbReference>
<evidence type="ECO:0000313" key="4">
    <source>
        <dbReference type="EMBL" id="KAF2868486.1"/>
    </source>
</evidence>
<dbReference type="GO" id="GO:0006357">
    <property type="term" value="P:regulation of transcription by RNA polymerase II"/>
    <property type="evidence" value="ECO:0007669"/>
    <property type="project" value="InterPro"/>
</dbReference>
<dbReference type="InterPro" id="IPR036915">
    <property type="entry name" value="Cyclin-like_sf"/>
</dbReference>
<dbReference type="Gene3D" id="1.10.472.10">
    <property type="entry name" value="Cyclin-like"/>
    <property type="match status" value="2"/>
</dbReference>
<reference evidence="4 5" key="1">
    <citation type="submission" date="2020-01" db="EMBL/GenBank/DDBJ databases">
        <authorList>
            <consortium name="DOE Joint Genome Institute"/>
            <person name="Haridas S."/>
            <person name="Albert R."/>
            <person name="Binder M."/>
            <person name="Bloem J."/>
            <person name="Labutti K."/>
            <person name="Salamov A."/>
            <person name="Andreopoulos B."/>
            <person name="Baker S.E."/>
            <person name="Barry K."/>
            <person name="Bills G."/>
            <person name="Bluhm B.H."/>
            <person name="Cannon C."/>
            <person name="Castanera R."/>
            <person name="Culley D.E."/>
            <person name="Daum C."/>
            <person name="Ezra D."/>
            <person name="Gonzalez J.B."/>
            <person name="Henrissat B."/>
            <person name="Kuo A."/>
            <person name="Liang C."/>
            <person name="Lipzen A."/>
            <person name="Lutzoni F."/>
            <person name="Magnuson J."/>
            <person name="Mondo S."/>
            <person name="Nolan M."/>
            <person name="Ohm R."/>
            <person name="Pangilinan J."/>
            <person name="Park H.-J.H."/>
            <person name="Ramirez L."/>
            <person name="Alfaro M."/>
            <person name="Sun H."/>
            <person name="Tritt A."/>
            <person name="Yoshinaga Y."/>
            <person name="Zwiers L.-H.L."/>
            <person name="Turgeon B.G."/>
            <person name="Goodwin S.B."/>
            <person name="Spatafora J.W."/>
            <person name="Crous P.W."/>
            <person name="Grigoriev I.V."/>
        </authorList>
    </citation>
    <scope>NUCLEOTIDE SEQUENCE [LARGE SCALE GENOMIC DNA]</scope>
    <source>
        <strain evidence="4 5">CBS 611.86</strain>
    </source>
</reference>
<dbReference type="EMBL" id="JAADJZ010000019">
    <property type="protein sequence ID" value="KAF2868486.1"/>
    <property type="molecule type" value="Genomic_DNA"/>
</dbReference>
<dbReference type="Pfam" id="PF16899">
    <property type="entry name" value="Cyclin_C_2"/>
    <property type="match status" value="1"/>
</dbReference>
<accession>A0A7C8I3M9</accession>
<gene>
    <name evidence="4" type="ORF">BDV95DRAFT_500756</name>
</gene>
<dbReference type="PANTHER" id="PTHR10026">
    <property type="entry name" value="CYCLIN"/>
    <property type="match status" value="1"/>
</dbReference>
<protein>
    <submittedName>
        <fullName evidence="4">Cyclin-like protein</fullName>
    </submittedName>
</protein>
<feature type="region of interest" description="Disordered" evidence="2">
    <location>
        <begin position="378"/>
        <end position="398"/>
    </location>
</feature>
<dbReference type="Proteomes" id="UP000481861">
    <property type="component" value="Unassembled WGS sequence"/>
</dbReference>
<dbReference type="AlphaFoldDB" id="A0A7C8I3M9"/>